<evidence type="ECO:0000256" key="1">
    <source>
        <dbReference type="SAM" id="Phobius"/>
    </source>
</evidence>
<dbReference type="EMBL" id="KZ662873">
    <property type="protein sequence ID" value="PPS18066.1"/>
    <property type="molecule type" value="Genomic_DNA"/>
</dbReference>
<organism evidence="2 3">
    <name type="scientific">Gossypium barbadense</name>
    <name type="common">Sea Island cotton</name>
    <name type="synonym">Hibiscus barbadensis</name>
    <dbReference type="NCBI Taxonomy" id="3634"/>
    <lineage>
        <taxon>Eukaryota</taxon>
        <taxon>Viridiplantae</taxon>
        <taxon>Streptophyta</taxon>
        <taxon>Embryophyta</taxon>
        <taxon>Tracheophyta</taxon>
        <taxon>Spermatophyta</taxon>
        <taxon>Magnoliopsida</taxon>
        <taxon>eudicotyledons</taxon>
        <taxon>Gunneridae</taxon>
        <taxon>Pentapetalae</taxon>
        <taxon>rosids</taxon>
        <taxon>malvids</taxon>
        <taxon>Malvales</taxon>
        <taxon>Malvaceae</taxon>
        <taxon>Malvoideae</taxon>
        <taxon>Gossypium</taxon>
    </lineage>
</organism>
<accession>A0A2P5YR32</accession>
<evidence type="ECO:0000313" key="3">
    <source>
        <dbReference type="Proteomes" id="UP000239757"/>
    </source>
</evidence>
<keyword evidence="1" id="KW-0472">Membrane</keyword>
<dbReference type="Proteomes" id="UP000239757">
    <property type="component" value="Unassembled WGS sequence"/>
</dbReference>
<protein>
    <submittedName>
        <fullName evidence="2">Uncharacterized protein</fullName>
    </submittedName>
</protein>
<sequence length="83" mass="8864">MFDSGFYSHYCNPRESCSITDVCTLMEPTPDSGVSCALMVVVMKASMMAVTVPALTALMALIRGAGQTLPEASRIPYGARKKS</sequence>
<name>A0A2P5YR32_GOSBA</name>
<proteinExistence type="predicted"/>
<feature type="transmembrane region" description="Helical" evidence="1">
    <location>
        <begin position="37"/>
        <end position="62"/>
    </location>
</feature>
<reference evidence="2 3" key="1">
    <citation type="submission" date="2015-01" db="EMBL/GenBank/DDBJ databases">
        <title>Genome of allotetraploid Gossypium barbadense reveals genomic plasticity and fiber elongation in cotton evolution.</title>
        <authorList>
            <person name="Chen X."/>
            <person name="Liu X."/>
            <person name="Zhao B."/>
            <person name="Zheng H."/>
            <person name="Hu Y."/>
            <person name="Lu G."/>
            <person name="Yang C."/>
            <person name="Chen J."/>
            <person name="Shan C."/>
            <person name="Zhang L."/>
            <person name="Zhou Y."/>
            <person name="Wang L."/>
            <person name="Guo W."/>
            <person name="Bai Y."/>
            <person name="Ruan J."/>
            <person name="Shangguan X."/>
            <person name="Mao Y."/>
            <person name="Jiang J."/>
            <person name="Zhu Y."/>
            <person name="Lei J."/>
            <person name="Kang H."/>
            <person name="Chen S."/>
            <person name="He X."/>
            <person name="Wang R."/>
            <person name="Wang Y."/>
            <person name="Chen J."/>
            <person name="Wang L."/>
            <person name="Yu S."/>
            <person name="Wang B."/>
            <person name="Wei J."/>
            <person name="Song S."/>
            <person name="Lu X."/>
            <person name="Gao Z."/>
            <person name="Gu W."/>
            <person name="Deng X."/>
            <person name="Ma D."/>
            <person name="Wang S."/>
            <person name="Liang W."/>
            <person name="Fang L."/>
            <person name="Cai C."/>
            <person name="Zhu X."/>
            <person name="Zhou B."/>
            <person name="Zhang Y."/>
            <person name="Chen Z."/>
            <person name="Xu S."/>
            <person name="Zhu R."/>
            <person name="Wang S."/>
            <person name="Zhang T."/>
            <person name="Zhao G."/>
        </authorList>
    </citation>
    <scope>NUCLEOTIDE SEQUENCE [LARGE SCALE GENOMIC DNA]</scope>
    <source>
        <strain evidence="3">cv. Xinhai21</strain>
        <tissue evidence="2">Leaf</tissue>
    </source>
</reference>
<dbReference type="AlphaFoldDB" id="A0A2P5YR32"/>
<evidence type="ECO:0000313" key="2">
    <source>
        <dbReference type="EMBL" id="PPS18066.1"/>
    </source>
</evidence>
<gene>
    <name evidence="2" type="ORF">GOBAR_AA02510</name>
</gene>
<keyword evidence="1" id="KW-0812">Transmembrane</keyword>
<keyword evidence="1" id="KW-1133">Transmembrane helix</keyword>